<dbReference type="PANTHER" id="PTHR43479:SF11">
    <property type="entry name" value="ACREF_ENVCD OPERON REPRESSOR-RELATED"/>
    <property type="match status" value="1"/>
</dbReference>
<dbReference type="InterPro" id="IPR050624">
    <property type="entry name" value="HTH-type_Tx_Regulator"/>
</dbReference>
<dbReference type="PRINTS" id="PR00455">
    <property type="entry name" value="HTHTETR"/>
</dbReference>
<proteinExistence type="predicted"/>
<dbReference type="InterPro" id="IPR023772">
    <property type="entry name" value="DNA-bd_HTH_TetR-type_CS"/>
</dbReference>
<protein>
    <submittedName>
        <fullName evidence="4">TetR/AcrR family transcriptional regulator</fullName>
    </submittedName>
</protein>
<feature type="DNA-binding region" description="H-T-H motif" evidence="2">
    <location>
        <begin position="31"/>
        <end position="50"/>
    </location>
</feature>
<sequence length="214" mass="24055">MRNIKKPEERRNEILDASEMLFASQGYTQTTINDILSAIGIAKGTFYYYFKSKEEVMDAIIDRFITSGVEAAQVVASNPTLTAPEKIFHIVMAQNMSDTPRKEQMIEQLHQINNAEMHQKSLIETITRLTPVLTAVVEEGIREGAFATPYPQESVEFLLVSSQFLFDEGLFHWQPEELLKKAQAFVYVMETILGAAQGTFHFITQLLSGSGGNV</sequence>
<feature type="domain" description="HTH tetR-type" evidence="3">
    <location>
        <begin position="8"/>
        <end position="68"/>
    </location>
</feature>
<keyword evidence="5" id="KW-1185">Reference proteome</keyword>
<comment type="caution">
    <text evidence="4">The sequence shown here is derived from an EMBL/GenBank/DDBJ whole genome shotgun (WGS) entry which is preliminary data.</text>
</comment>
<dbReference type="InterPro" id="IPR049149">
    <property type="entry name" value="TetR/AcrR_C"/>
</dbReference>
<evidence type="ECO:0000259" key="3">
    <source>
        <dbReference type="PROSITE" id="PS50977"/>
    </source>
</evidence>
<dbReference type="PROSITE" id="PS50977">
    <property type="entry name" value="HTH_TETR_2"/>
    <property type="match status" value="1"/>
</dbReference>
<dbReference type="Pfam" id="PF00440">
    <property type="entry name" value="TetR_N"/>
    <property type="match status" value="1"/>
</dbReference>
<keyword evidence="1 2" id="KW-0238">DNA-binding</keyword>
<dbReference type="SUPFAM" id="SSF48498">
    <property type="entry name" value="Tetracyclin repressor-like, C-terminal domain"/>
    <property type="match status" value="1"/>
</dbReference>
<dbReference type="InterPro" id="IPR036271">
    <property type="entry name" value="Tet_transcr_reg_TetR-rel_C_sf"/>
</dbReference>
<dbReference type="RefSeq" id="WP_191204812.1">
    <property type="nucleotide sequence ID" value="NZ_JACXZA010000004.1"/>
</dbReference>
<evidence type="ECO:0000313" key="4">
    <source>
        <dbReference type="EMBL" id="MBD3920517.1"/>
    </source>
</evidence>
<dbReference type="PROSITE" id="PS01081">
    <property type="entry name" value="HTH_TETR_1"/>
    <property type="match status" value="1"/>
</dbReference>
<dbReference type="Proteomes" id="UP000609346">
    <property type="component" value="Unassembled WGS sequence"/>
</dbReference>
<dbReference type="SUPFAM" id="SSF46689">
    <property type="entry name" value="Homeodomain-like"/>
    <property type="match status" value="1"/>
</dbReference>
<dbReference type="InterPro" id="IPR009057">
    <property type="entry name" value="Homeodomain-like_sf"/>
</dbReference>
<evidence type="ECO:0000256" key="2">
    <source>
        <dbReference type="PROSITE-ProRule" id="PRU00335"/>
    </source>
</evidence>
<reference evidence="4 5" key="1">
    <citation type="submission" date="2020-09" db="EMBL/GenBank/DDBJ databases">
        <title>Paenibacillus sp. strain PR3 16S rRNA gene Genome sequencing and assembly.</title>
        <authorList>
            <person name="Kim J."/>
        </authorList>
    </citation>
    <scope>NUCLEOTIDE SEQUENCE [LARGE SCALE GENOMIC DNA]</scope>
    <source>
        <strain evidence="4 5">PR3</strain>
    </source>
</reference>
<evidence type="ECO:0000313" key="5">
    <source>
        <dbReference type="Proteomes" id="UP000609346"/>
    </source>
</evidence>
<gene>
    <name evidence="4" type="ORF">H8B09_17270</name>
</gene>
<accession>A0ABR8MX57</accession>
<dbReference type="Pfam" id="PF21303">
    <property type="entry name" value="TetR_C_39"/>
    <property type="match status" value="1"/>
</dbReference>
<dbReference type="PANTHER" id="PTHR43479">
    <property type="entry name" value="ACREF/ENVCD OPERON REPRESSOR-RELATED"/>
    <property type="match status" value="1"/>
</dbReference>
<dbReference type="InterPro" id="IPR001647">
    <property type="entry name" value="HTH_TetR"/>
</dbReference>
<evidence type="ECO:0000256" key="1">
    <source>
        <dbReference type="ARBA" id="ARBA00023125"/>
    </source>
</evidence>
<dbReference type="EMBL" id="JACXZA010000004">
    <property type="protein sequence ID" value="MBD3920517.1"/>
    <property type="molecule type" value="Genomic_DNA"/>
</dbReference>
<organism evidence="4 5">
    <name type="scientific">Paenibacillus terricola</name>
    <dbReference type="NCBI Taxonomy" id="2763503"/>
    <lineage>
        <taxon>Bacteria</taxon>
        <taxon>Bacillati</taxon>
        <taxon>Bacillota</taxon>
        <taxon>Bacilli</taxon>
        <taxon>Bacillales</taxon>
        <taxon>Paenibacillaceae</taxon>
        <taxon>Paenibacillus</taxon>
    </lineage>
</organism>
<dbReference type="Gene3D" id="1.10.357.10">
    <property type="entry name" value="Tetracycline Repressor, domain 2"/>
    <property type="match status" value="1"/>
</dbReference>
<name>A0ABR8MX57_9BACL</name>